<dbReference type="AlphaFoldDB" id="A0AAD7SGG0"/>
<gene>
    <name evidence="2" type="ORF">AAFF_G00373410</name>
</gene>
<evidence type="ECO:0000313" key="2">
    <source>
        <dbReference type="EMBL" id="KAJ8402106.1"/>
    </source>
</evidence>
<accession>A0AAD7SGG0</accession>
<sequence length="120" mass="12318">MPVASSTGTPTQTASPHPSSPPPTNDYRRRLGQTACLRGEPLCGNVHVHAGLICALAVKNGGRVRGSGTATALRAAFAWAESRRAIGLDVVGIRRGGGESEVRAGSLRSGTPTHYAPSSC</sequence>
<reference evidence="2" key="1">
    <citation type="journal article" date="2023" name="Science">
        <title>Genome structures resolve the early diversification of teleost fishes.</title>
        <authorList>
            <person name="Parey E."/>
            <person name="Louis A."/>
            <person name="Montfort J."/>
            <person name="Bouchez O."/>
            <person name="Roques C."/>
            <person name="Iampietro C."/>
            <person name="Lluch J."/>
            <person name="Castinel A."/>
            <person name="Donnadieu C."/>
            <person name="Desvignes T."/>
            <person name="Floi Bucao C."/>
            <person name="Jouanno E."/>
            <person name="Wen M."/>
            <person name="Mejri S."/>
            <person name="Dirks R."/>
            <person name="Jansen H."/>
            <person name="Henkel C."/>
            <person name="Chen W.J."/>
            <person name="Zahm M."/>
            <person name="Cabau C."/>
            <person name="Klopp C."/>
            <person name="Thompson A.W."/>
            <person name="Robinson-Rechavi M."/>
            <person name="Braasch I."/>
            <person name="Lecointre G."/>
            <person name="Bobe J."/>
            <person name="Postlethwait J.H."/>
            <person name="Berthelot C."/>
            <person name="Roest Crollius H."/>
            <person name="Guiguen Y."/>
        </authorList>
    </citation>
    <scope>NUCLEOTIDE SEQUENCE</scope>
    <source>
        <strain evidence="2">NC1722</strain>
    </source>
</reference>
<keyword evidence="3" id="KW-1185">Reference proteome</keyword>
<evidence type="ECO:0000256" key="1">
    <source>
        <dbReference type="SAM" id="MobiDB-lite"/>
    </source>
</evidence>
<name>A0AAD7SGG0_9TELE</name>
<feature type="compositionally biased region" description="Polar residues" evidence="1">
    <location>
        <begin position="108"/>
        <end position="120"/>
    </location>
</feature>
<feature type="region of interest" description="Disordered" evidence="1">
    <location>
        <begin position="1"/>
        <end position="29"/>
    </location>
</feature>
<dbReference type="EMBL" id="JAINUG010000066">
    <property type="protein sequence ID" value="KAJ8402106.1"/>
    <property type="molecule type" value="Genomic_DNA"/>
</dbReference>
<evidence type="ECO:0000313" key="3">
    <source>
        <dbReference type="Proteomes" id="UP001221898"/>
    </source>
</evidence>
<protein>
    <submittedName>
        <fullName evidence="2">Uncharacterized protein</fullName>
    </submittedName>
</protein>
<proteinExistence type="predicted"/>
<feature type="region of interest" description="Disordered" evidence="1">
    <location>
        <begin position="99"/>
        <end position="120"/>
    </location>
</feature>
<dbReference type="Proteomes" id="UP001221898">
    <property type="component" value="Unassembled WGS sequence"/>
</dbReference>
<organism evidence="2 3">
    <name type="scientific">Aldrovandia affinis</name>
    <dbReference type="NCBI Taxonomy" id="143900"/>
    <lineage>
        <taxon>Eukaryota</taxon>
        <taxon>Metazoa</taxon>
        <taxon>Chordata</taxon>
        <taxon>Craniata</taxon>
        <taxon>Vertebrata</taxon>
        <taxon>Euteleostomi</taxon>
        <taxon>Actinopterygii</taxon>
        <taxon>Neopterygii</taxon>
        <taxon>Teleostei</taxon>
        <taxon>Notacanthiformes</taxon>
        <taxon>Halosauridae</taxon>
        <taxon>Aldrovandia</taxon>
    </lineage>
</organism>
<comment type="caution">
    <text evidence="2">The sequence shown here is derived from an EMBL/GenBank/DDBJ whole genome shotgun (WGS) entry which is preliminary data.</text>
</comment>